<dbReference type="InterPro" id="IPR000835">
    <property type="entry name" value="HTH_MarR-typ"/>
</dbReference>
<dbReference type="Proteomes" id="UP000637423">
    <property type="component" value="Unassembled WGS sequence"/>
</dbReference>
<gene>
    <name evidence="5" type="ORF">GCM10011396_41740</name>
</gene>
<evidence type="ECO:0000256" key="1">
    <source>
        <dbReference type="ARBA" id="ARBA00023015"/>
    </source>
</evidence>
<dbReference type="RefSeq" id="WP_188568078.1">
    <property type="nucleotide sequence ID" value="NZ_BMED01000005.1"/>
</dbReference>
<dbReference type="AlphaFoldDB" id="A0A916UV94"/>
<sequence>MKYYTKENFDPANSVGFALYRARNLVLGEMDTVLKDLDITGQQMGVILSMSSNIASNPFELSKLLDIDTGLMTRMLDKLEKLGILARVRSVEDRRMVNLELTDKGHHVAAEIRMRAPEVLNKRLEGFSTEEFLEFRRLLAKFLGA</sequence>
<dbReference type="PANTHER" id="PTHR42756">
    <property type="entry name" value="TRANSCRIPTIONAL REGULATOR, MARR"/>
    <property type="match status" value="1"/>
</dbReference>
<protein>
    <submittedName>
        <fullName evidence="5">MarR family transcriptional regulator</fullName>
    </submittedName>
</protein>
<name>A0A916UV94_9BURK</name>
<evidence type="ECO:0000313" key="5">
    <source>
        <dbReference type="EMBL" id="GGC90202.1"/>
    </source>
</evidence>
<dbReference type="PRINTS" id="PR00598">
    <property type="entry name" value="HTHMARR"/>
</dbReference>
<reference evidence="5" key="1">
    <citation type="journal article" date="2014" name="Int. J. Syst. Evol. Microbiol.">
        <title>Complete genome sequence of Corynebacterium casei LMG S-19264T (=DSM 44701T), isolated from a smear-ripened cheese.</title>
        <authorList>
            <consortium name="US DOE Joint Genome Institute (JGI-PGF)"/>
            <person name="Walter F."/>
            <person name="Albersmeier A."/>
            <person name="Kalinowski J."/>
            <person name="Ruckert C."/>
        </authorList>
    </citation>
    <scope>NUCLEOTIDE SEQUENCE</scope>
    <source>
        <strain evidence="5">CGMCC 1.10998</strain>
    </source>
</reference>
<dbReference type="GO" id="GO:0003700">
    <property type="term" value="F:DNA-binding transcription factor activity"/>
    <property type="evidence" value="ECO:0007669"/>
    <property type="project" value="InterPro"/>
</dbReference>
<evidence type="ECO:0000256" key="3">
    <source>
        <dbReference type="ARBA" id="ARBA00023163"/>
    </source>
</evidence>
<comment type="caution">
    <text evidence="5">The sequence shown here is derived from an EMBL/GenBank/DDBJ whole genome shotgun (WGS) entry which is preliminary data.</text>
</comment>
<proteinExistence type="predicted"/>
<keyword evidence="6" id="KW-1185">Reference proteome</keyword>
<keyword evidence="3" id="KW-0804">Transcription</keyword>
<dbReference type="EMBL" id="BMED01000005">
    <property type="protein sequence ID" value="GGC90202.1"/>
    <property type="molecule type" value="Genomic_DNA"/>
</dbReference>
<accession>A0A916UV94</accession>
<dbReference type="SUPFAM" id="SSF46785">
    <property type="entry name" value="Winged helix' DNA-binding domain"/>
    <property type="match status" value="1"/>
</dbReference>
<dbReference type="PROSITE" id="PS50995">
    <property type="entry name" value="HTH_MARR_2"/>
    <property type="match status" value="1"/>
</dbReference>
<dbReference type="InterPro" id="IPR036390">
    <property type="entry name" value="WH_DNA-bd_sf"/>
</dbReference>
<dbReference type="Pfam" id="PF01047">
    <property type="entry name" value="MarR"/>
    <property type="match status" value="1"/>
</dbReference>
<organism evidence="5 6">
    <name type="scientific">Undibacterium terreum</name>
    <dbReference type="NCBI Taxonomy" id="1224302"/>
    <lineage>
        <taxon>Bacteria</taxon>
        <taxon>Pseudomonadati</taxon>
        <taxon>Pseudomonadota</taxon>
        <taxon>Betaproteobacteria</taxon>
        <taxon>Burkholderiales</taxon>
        <taxon>Oxalobacteraceae</taxon>
        <taxon>Undibacterium</taxon>
    </lineage>
</organism>
<dbReference type="SMART" id="SM00347">
    <property type="entry name" value="HTH_MARR"/>
    <property type="match status" value="1"/>
</dbReference>
<keyword evidence="1" id="KW-0805">Transcription regulation</keyword>
<dbReference type="InterPro" id="IPR036388">
    <property type="entry name" value="WH-like_DNA-bd_sf"/>
</dbReference>
<evidence type="ECO:0000259" key="4">
    <source>
        <dbReference type="PROSITE" id="PS50995"/>
    </source>
</evidence>
<feature type="domain" description="HTH marR-type" evidence="4">
    <location>
        <begin position="12"/>
        <end position="144"/>
    </location>
</feature>
<dbReference type="PANTHER" id="PTHR42756:SF1">
    <property type="entry name" value="TRANSCRIPTIONAL REPRESSOR OF EMRAB OPERON"/>
    <property type="match status" value="1"/>
</dbReference>
<dbReference type="GO" id="GO:0003677">
    <property type="term" value="F:DNA binding"/>
    <property type="evidence" value="ECO:0007669"/>
    <property type="project" value="UniProtKB-KW"/>
</dbReference>
<keyword evidence="2" id="KW-0238">DNA-binding</keyword>
<reference evidence="5" key="2">
    <citation type="submission" date="2020-09" db="EMBL/GenBank/DDBJ databases">
        <authorList>
            <person name="Sun Q."/>
            <person name="Zhou Y."/>
        </authorList>
    </citation>
    <scope>NUCLEOTIDE SEQUENCE</scope>
    <source>
        <strain evidence="5">CGMCC 1.10998</strain>
    </source>
</reference>
<evidence type="ECO:0000256" key="2">
    <source>
        <dbReference type="ARBA" id="ARBA00023125"/>
    </source>
</evidence>
<dbReference type="Gene3D" id="1.10.10.10">
    <property type="entry name" value="Winged helix-like DNA-binding domain superfamily/Winged helix DNA-binding domain"/>
    <property type="match status" value="1"/>
</dbReference>
<evidence type="ECO:0000313" key="6">
    <source>
        <dbReference type="Proteomes" id="UP000637423"/>
    </source>
</evidence>